<gene>
    <name evidence="7" type="ORF">CUNI_LOCUS4334</name>
</gene>
<feature type="compositionally biased region" description="Basic and acidic residues" evidence="6">
    <location>
        <begin position="79"/>
        <end position="96"/>
    </location>
</feature>
<keyword evidence="2" id="KW-0496">Mitochondrion</keyword>
<dbReference type="InterPro" id="IPR051040">
    <property type="entry name" value="COX23"/>
</dbReference>
<evidence type="ECO:0000256" key="2">
    <source>
        <dbReference type="ARBA" id="ARBA00023128"/>
    </source>
</evidence>
<keyword evidence="3" id="KW-1015">Disulfide bond</keyword>
<organism evidence="7 8">
    <name type="scientific">Candidula unifasciata</name>
    <dbReference type="NCBI Taxonomy" id="100452"/>
    <lineage>
        <taxon>Eukaryota</taxon>
        <taxon>Metazoa</taxon>
        <taxon>Spiralia</taxon>
        <taxon>Lophotrochozoa</taxon>
        <taxon>Mollusca</taxon>
        <taxon>Gastropoda</taxon>
        <taxon>Heterobranchia</taxon>
        <taxon>Euthyneura</taxon>
        <taxon>Panpulmonata</taxon>
        <taxon>Eupulmonata</taxon>
        <taxon>Stylommatophora</taxon>
        <taxon>Helicina</taxon>
        <taxon>Helicoidea</taxon>
        <taxon>Geomitridae</taxon>
        <taxon>Candidula</taxon>
    </lineage>
</organism>
<dbReference type="PANTHER" id="PTHR46811:SF1">
    <property type="entry name" value="COILED-COIL-HELIX-COILED-COIL-HELIX DOMAIN-CONTAINING PROTEIN 7"/>
    <property type="match status" value="1"/>
</dbReference>
<evidence type="ECO:0000256" key="5">
    <source>
        <dbReference type="ARBA" id="ARBA00039509"/>
    </source>
</evidence>
<feature type="region of interest" description="Disordered" evidence="6">
    <location>
        <begin position="1"/>
        <end position="22"/>
    </location>
</feature>
<protein>
    <recommendedName>
        <fullName evidence="5">Coiled-coil-helix-coiled-coil-helix domain-containing protein 7</fullName>
    </recommendedName>
</protein>
<name>A0A8S3YWZ1_9EUPU</name>
<comment type="caution">
    <text evidence="7">The sequence shown here is derived from an EMBL/GenBank/DDBJ whole genome shotgun (WGS) entry which is preliminary data.</text>
</comment>
<dbReference type="OrthoDB" id="9971592at2759"/>
<comment type="subcellular location">
    <subcellularLocation>
        <location evidence="1">Mitochondrion intermembrane space</location>
    </subcellularLocation>
</comment>
<evidence type="ECO:0000313" key="8">
    <source>
        <dbReference type="Proteomes" id="UP000678393"/>
    </source>
</evidence>
<accession>A0A8S3YWZ1</accession>
<evidence type="ECO:0000256" key="1">
    <source>
        <dbReference type="ARBA" id="ARBA00004569"/>
    </source>
</evidence>
<dbReference type="GO" id="GO:0005758">
    <property type="term" value="C:mitochondrial intermembrane space"/>
    <property type="evidence" value="ECO:0007669"/>
    <property type="project" value="UniProtKB-SubCell"/>
</dbReference>
<proteinExistence type="inferred from homology"/>
<evidence type="ECO:0000256" key="3">
    <source>
        <dbReference type="ARBA" id="ARBA00023157"/>
    </source>
</evidence>
<evidence type="ECO:0000313" key="7">
    <source>
        <dbReference type="EMBL" id="CAG5118776.1"/>
    </source>
</evidence>
<dbReference type="Proteomes" id="UP000678393">
    <property type="component" value="Unassembled WGS sequence"/>
</dbReference>
<evidence type="ECO:0000256" key="4">
    <source>
        <dbReference type="ARBA" id="ARBA00038205"/>
    </source>
</evidence>
<dbReference type="InterPro" id="IPR009069">
    <property type="entry name" value="Cys_alpha_HP_mot_SF"/>
</dbReference>
<comment type="similarity">
    <text evidence="4">Belongs to the CHCHD7 family.</text>
</comment>
<evidence type="ECO:0000256" key="6">
    <source>
        <dbReference type="SAM" id="MobiDB-lite"/>
    </source>
</evidence>
<dbReference type="AlphaFoldDB" id="A0A8S3YWZ1"/>
<dbReference type="EMBL" id="CAJHNH020000606">
    <property type="protein sequence ID" value="CAG5118776.1"/>
    <property type="molecule type" value="Genomic_DNA"/>
</dbReference>
<dbReference type="SUPFAM" id="SSF47072">
    <property type="entry name" value="Cysteine alpha-hairpin motif"/>
    <property type="match status" value="1"/>
</dbReference>
<keyword evidence="8" id="KW-1185">Reference proteome</keyword>
<sequence length="96" mass="11349">MPLTGHDGIDRQDGGALRSRKTTNISTEYDLSMKCLNDYGHDKNQCELYFQNYRYCRKFWSVIKSERKKEGIEPVLPPPEEREDVKKKYLPHLKDV</sequence>
<reference evidence="7" key="1">
    <citation type="submission" date="2021-04" db="EMBL/GenBank/DDBJ databases">
        <authorList>
            <consortium name="Molecular Ecology Group"/>
        </authorList>
    </citation>
    <scope>NUCLEOTIDE SEQUENCE</scope>
</reference>
<feature type="region of interest" description="Disordered" evidence="6">
    <location>
        <begin position="70"/>
        <end position="96"/>
    </location>
</feature>
<dbReference type="PANTHER" id="PTHR46811">
    <property type="entry name" value="COILED-COIL-HELIX-COILED-COIL-HELIX DOMAIN-CONTAINING PROTEIN 7"/>
    <property type="match status" value="1"/>
</dbReference>
<dbReference type="GO" id="GO:0033108">
    <property type="term" value="P:mitochondrial respiratory chain complex assembly"/>
    <property type="evidence" value="ECO:0007669"/>
    <property type="project" value="TreeGrafter"/>
</dbReference>